<name>A0A8H5BN58_9AGAR</name>
<evidence type="ECO:0000256" key="7">
    <source>
        <dbReference type="ARBA" id="ARBA00022679"/>
    </source>
</evidence>
<evidence type="ECO:0000256" key="1">
    <source>
        <dbReference type="ARBA" id="ARBA00001936"/>
    </source>
</evidence>
<comment type="cofactor">
    <cofactor evidence="1">
        <name>Mn(2+)</name>
        <dbReference type="ChEBI" id="CHEBI:29035"/>
    </cofactor>
</comment>
<feature type="compositionally biased region" description="Low complexity" evidence="10">
    <location>
        <begin position="832"/>
        <end position="846"/>
    </location>
</feature>
<dbReference type="InterPro" id="IPR043519">
    <property type="entry name" value="NT_sf"/>
</dbReference>
<dbReference type="SUPFAM" id="SSF81301">
    <property type="entry name" value="Nucleotidyltransferase"/>
    <property type="match status" value="1"/>
</dbReference>
<protein>
    <recommendedName>
        <fullName evidence="5">polynucleotide adenylyltransferase</fullName>
        <ecNumber evidence="5">2.7.7.19</ecNumber>
    </recommendedName>
</protein>
<keyword evidence="14" id="KW-1185">Reference proteome</keyword>
<dbReference type="GO" id="GO:0010605">
    <property type="term" value="P:negative regulation of macromolecule metabolic process"/>
    <property type="evidence" value="ECO:0007669"/>
    <property type="project" value="UniProtKB-ARBA"/>
</dbReference>
<dbReference type="SUPFAM" id="SSF81631">
    <property type="entry name" value="PAP/OAS1 substrate-binding domain"/>
    <property type="match status" value="1"/>
</dbReference>
<comment type="similarity">
    <text evidence="4">Belongs to the DNA polymerase type-B-like family.</text>
</comment>
<dbReference type="PANTHER" id="PTHR12271:SF40">
    <property type="entry name" value="POLY(A) RNA POLYMERASE GLD2"/>
    <property type="match status" value="1"/>
</dbReference>
<dbReference type="CDD" id="cd05402">
    <property type="entry name" value="NT_PAP_TUTase"/>
    <property type="match status" value="1"/>
</dbReference>
<evidence type="ECO:0000259" key="11">
    <source>
        <dbReference type="Pfam" id="PF03828"/>
    </source>
</evidence>
<feature type="region of interest" description="Disordered" evidence="10">
    <location>
        <begin position="506"/>
        <end position="541"/>
    </location>
</feature>
<comment type="subcellular location">
    <subcellularLocation>
        <location evidence="3">Cytoplasm</location>
    </subcellularLocation>
</comment>
<dbReference type="EC" id="2.7.7.19" evidence="5"/>
<feature type="region of interest" description="Disordered" evidence="10">
    <location>
        <begin position="402"/>
        <end position="494"/>
    </location>
</feature>
<feature type="compositionally biased region" description="Low complexity" evidence="10">
    <location>
        <begin position="940"/>
        <end position="981"/>
    </location>
</feature>
<gene>
    <name evidence="13" type="ORF">D9611_000796</name>
</gene>
<keyword evidence="8" id="KW-0479">Metal-binding</keyword>
<feature type="compositionally biased region" description="Low complexity" evidence="10">
    <location>
        <begin position="653"/>
        <end position="665"/>
    </location>
</feature>
<evidence type="ECO:0000313" key="13">
    <source>
        <dbReference type="EMBL" id="KAF5326432.1"/>
    </source>
</evidence>
<evidence type="ECO:0000256" key="2">
    <source>
        <dbReference type="ARBA" id="ARBA00001946"/>
    </source>
</evidence>
<feature type="region of interest" description="Disordered" evidence="10">
    <location>
        <begin position="653"/>
        <end position="704"/>
    </location>
</feature>
<evidence type="ECO:0000256" key="3">
    <source>
        <dbReference type="ARBA" id="ARBA00004496"/>
    </source>
</evidence>
<proteinExistence type="inferred from homology"/>
<dbReference type="Gene3D" id="1.10.1410.10">
    <property type="match status" value="1"/>
</dbReference>
<dbReference type="Gene3D" id="3.30.460.10">
    <property type="entry name" value="Beta Polymerase, domain 2"/>
    <property type="match status" value="1"/>
</dbReference>
<feature type="region of interest" description="Disordered" evidence="10">
    <location>
        <begin position="1"/>
        <end position="27"/>
    </location>
</feature>
<dbReference type="InterPro" id="IPR002058">
    <property type="entry name" value="PAP_assoc"/>
</dbReference>
<sequence length="1028" mass="110831">MAYSQTSSPNTSFRDVHVAHSQHPSSPAVGAVVAHGSPILQHPRQSSKQRFVADLSQCLFDFVIQLLPTQEEMAVKEDVRKLLERLIRTIEPDSRLLSFGSTANGFSLRNSDMDLCCLIDSEDKLAAADLVTMLGDLLERETKFHVKTLPHARIPIVKLTLDPSPGLPHGIACDIGFENRLALENTRLLMCYAMIDPTRVRTLVLFLKVWSKRRKINSPYKGTLSSYGYVLLVIYYLVHVKNPPVLPNLQQMPPLRPITKEETHLNGFNIWFFDDIDLLRQRWVSENPDSVAELLIDFFRYYARDFQYNTGVASIRSGLLKKEAKGWQNDYSGGRYDPSRERNRLCIEDPFEIDYNVARCVTKDGLYTIRGEFMRAARVLATRPDRAIVALAELCEERKDEELMSAPPFTPSRPPPQTPYTVGSHSMRPKGAAERLSPPSQFFNPSVRAEVQQQQQPKEHISSASPAPPEHMAPKRSKWTSPPPPDAGPADRTLFDNRLDKGIELATSSTEAREPEALHSWQSETNSEVFTDEERSDAAESDDIISVRSYTEGAAMHPAGPTRRPSWHIPDGGRLPQFLQSVQAANALSSSSSSSPRGLTVVPRAQRMSHRERSEPLHPSTTTVPIAATHSHHSFRNPIPEFVPTAREFPPSLVSSRRPLSGPPRAFKNGSPVWASHTPVAASTPLPPSTPASPMEPLPSSASSPITATATTVFYQTSPVTATRSPRPVVYPSPGSGSHSTLLSHYSAGSPVSSSPGQSSFHSTPTSPSYSQHQFQQLQQQAQQQQQYVLGQQVPPDILPANLPPALSSLNPRSMGGRMNSGPDTPTPGSYGALRMAQAQAAAQGLQGQGQGNGMHSNSNSISTVRAAPTPPPPLLPTGASANGNGNGIGIGNGSANGNGNGAGHRSPLVGVNGRADEDDDGLVRGNGRGAEALRRQLNGSGASNGSASPPTGSSPSPSSSTGYATSVSRSPSPSVRSLSPGEVSSPGAAVPGKVGVIAVAAGVGLVKEEVKDRVGVFQGEEGLRREA</sequence>
<evidence type="ECO:0000256" key="5">
    <source>
        <dbReference type="ARBA" id="ARBA00012388"/>
    </source>
</evidence>
<feature type="compositionally biased region" description="Low complexity" evidence="10">
    <location>
        <begin position="744"/>
        <end position="763"/>
    </location>
</feature>
<keyword evidence="7" id="KW-0808">Transferase</keyword>
<evidence type="ECO:0000256" key="4">
    <source>
        <dbReference type="ARBA" id="ARBA00008593"/>
    </source>
</evidence>
<feature type="region of interest" description="Disordered" evidence="10">
    <location>
        <begin position="717"/>
        <end position="993"/>
    </location>
</feature>
<dbReference type="Pfam" id="PF22600">
    <property type="entry name" value="MTPAP-like_central"/>
    <property type="match status" value="1"/>
</dbReference>
<organism evidence="13 14">
    <name type="scientific">Ephemerocybe angulata</name>
    <dbReference type="NCBI Taxonomy" id="980116"/>
    <lineage>
        <taxon>Eukaryota</taxon>
        <taxon>Fungi</taxon>
        <taxon>Dikarya</taxon>
        <taxon>Basidiomycota</taxon>
        <taxon>Agaricomycotina</taxon>
        <taxon>Agaricomycetes</taxon>
        <taxon>Agaricomycetidae</taxon>
        <taxon>Agaricales</taxon>
        <taxon>Agaricineae</taxon>
        <taxon>Psathyrellaceae</taxon>
        <taxon>Ephemerocybe</taxon>
    </lineage>
</organism>
<feature type="compositionally biased region" description="Pro residues" evidence="10">
    <location>
        <begin position="408"/>
        <end position="418"/>
    </location>
</feature>
<dbReference type="PANTHER" id="PTHR12271">
    <property type="entry name" value="POLY A POLYMERASE CID PAP -RELATED"/>
    <property type="match status" value="1"/>
</dbReference>
<dbReference type="Proteomes" id="UP000541558">
    <property type="component" value="Unassembled WGS sequence"/>
</dbReference>
<dbReference type="EMBL" id="JAACJK010000163">
    <property type="protein sequence ID" value="KAF5326432.1"/>
    <property type="molecule type" value="Genomic_DNA"/>
</dbReference>
<accession>A0A8H5BN58</accession>
<dbReference type="Pfam" id="PF03828">
    <property type="entry name" value="PAP_assoc"/>
    <property type="match status" value="1"/>
</dbReference>
<feature type="compositionally biased region" description="Polar residues" evidence="10">
    <location>
        <begin position="1"/>
        <end position="13"/>
    </location>
</feature>
<dbReference type="GO" id="GO:0031123">
    <property type="term" value="P:RNA 3'-end processing"/>
    <property type="evidence" value="ECO:0007669"/>
    <property type="project" value="TreeGrafter"/>
</dbReference>
<dbReference type="AlphaFoldDB" id="A0A8H5BN58"/>
<dbReference type="GO" id="GO:0005737">
    <property type="term" value="C:cytoplasm"/>
    <property type="evidence" value="ECO:0007669"/>
    <property type="project" value="UniProtKB-SubCell"/>
</dbReference>
<dbReference type="InterPro" id="IPR054708">
    <property type="entry name" value="MTPAP-like_central"/>
</dbReference>
<reference evidence="13 14" key="1">
    <citation type="journal article" date="2020" name="ISME J.">
        <title>Uncovering the hidden diversity of litter-decomposition mechanisms in mushroom-forming fungi.</title>
        <authorList>
            <person name="Floudas D."/>
            <person name="Bentzer J."/>
            <person name="Ahren D."/>
            <person name="Johansson T."/>
            <person name="Persson P."/>
            <person name="Tunlid A."/>
        </authorList>
    </citation>
    <scope>NUCLEOTIDE SEQUENCE [LARGE SCALE GENOMIC DNA]</scope>
    <source>
        <strain evidence="13 14">CBS 175.51</strain>
    </source>
</reference>
<feature type="compositionally biased region" description="Low complexity" evidence="10">
    <location>
        <begin position="772"/>
        <end position="812"/>
    </location>
</feature>
<feature type="compositionally biased region" description="Polar residues" evidence="10">
    <location>
        <begin position="520"/>
        <end position="529"/>
    </location>
</feature>
<comment type="cofactor">
    <cofactor evidence="2">
        <name>Mg(2+)</name>
        <dbReference type="ChEBI" id="CHEBI:18420"/>
    </cofactor>
</comment>
<feature type="domain" description="Poly(A) RNA polymerase mitochondrial-like central palm" evidence="12">
    <location>
        <begin position="56"/>
        <end position="193"/>
    </location>
</feature>
<feature type="compositionally biased region" description="Pro residues" evidence="10">
    <location>
        <begin position="685"/>
        <end position="697"/>
    </location>
</feature>
<evidence type="ECO:0000313" key="14">
    <source>
        <dbReference type="Proteomes" id="UP000541558"/>
    </source>
</evidence>
<dbReference type="GO" id="GO:0046872">
    <property type="term" value="F:metal ion binding"/>
    <property type="evidence" value="ECO:0007669"/>
    <property type="project" value="UniProtKB-KW"/>
</dbReference>
<comment type="caution">
    <text evidence="13">The sequence shown here is derived from an EMBL/GenBank/DDBJ whole genome shotgun (WGS) entry which is preliminary data.</text>
</comment>
<evidence type="ECO:0000256" key="10">
    <source>
        <dbReference type="SAM" id="MobiDB-lite"/>
    </source>
</evidence>
<dbReference type="OrthoDB" id="407432at2759"/>
<keyword evidence="9" id="KW-0460">Magnesium</keyword>
<feature type="compositionally biased region" description="Gly residues" evidence="10">
    <location>
        <begin position="885"/>
        <end position="903"/>
    </location>
</feature>
<keyword evidence="6" id="KW-0963">Cytoplasm</keyword>
<evidence type="ECO:0000256" key="9">
    <source>
        <dbReference type="ARBA" id="ARBA00022842"/>
    </source>
</evidence>
<feature type="domain" description="PAP-associated" evidence="11">
    <location>
        <begin position="290"/>
        <end position="354"/>
    </location>
</feature>
<dbReference type="GO" id="GO:1990817">
    <property type="term" value="F:poly(A) RNA polymerase activity"/>
    <property type="evidence" value="ECO:0007669"/>
    <property type="project" value="UniProtKB-EC"/>
</dbReference>
<evidence type="ECO:0000259" key="12">
    <source>
        <dbReference type="Pfam" id="PF22600"/>
    </source>
</evidence>
<evidence type="ECO:0000256" key="6">
    <source>
        <dbReference type="ARBA" id="ARBA00022490"/>
    </source>
</evidence>
<evidence type="ECO:0000256" key="8">
    <source>
        <dbReference type="ARBA" id="ARBA00022723"/>
    </source>
</evidence>